<evidence type="ECO:0008006" key="4">
    <source>
        <dbReference type="Google" id="ProtNLM"/>
    </source>
</evidence>
<dbReference type="RefSeq" id="WP_074236924.1">
    <property type="nucleotide sequence ID" value="NZ_FSRK01000003.1"/>
</dbReference>
<dbReference type="Proteomes" id="UP000185207">
    <property type="component" value="Unassembled WGS sequence"/>
</dbReference>
<dbReference type="SUPFAM" id="SSF63825">
    <property type="entry name" value="YWTD domain"/>
    <property type="match status" value="1"/>
</dbReference>
<proteinExistence type="predicted"/>
<dbReference type="EMBL" id="FSRK01000003">
    <property type="protein sequence ID" value="SIO47558.1"/>
    <property type="molecule type" value="Genomic_DNA"/>
</dbReference>
<feature type="chain" id="PRO_5012455681" description="Cadherin-like domain-containing protein" evidence="1">
    <location>
        <begin position="22"/>
        <end position="487"/>
    </location>
</feature>
<protein>
    <recommendedName>
        <fullName evidence="4">Cadherin-like domain-containing protein</fullName>
    </recommendedName>
</protein>
<reference evidence="3" key="1">
    <citation type="submission" date="2016-11" db="EMBL/GenBank/DDBJ databases">
        <authorList>
            <person name="Varghese N."/>
            <person name="Submissions S."/>
        </authorList>
    </citation>
    <scope>NUCLEOTIDE SEQUENCE [LARGE SCALE GENOMIC DNA]</scope>
    <source>
        <strain evidence="3">DSM 27623</strain>
    </source>
</reference>
<gene>
    <name evidence="2" type="ORF">SAMN05444409_3800</name>
</gene>
<keyword evidence="3" id="KW-1185">Reference proteome</keyword>
<evidence type="ECO:0000313" key="2">
    <source>
        <dbReference type="EMBL" id="SIO47558.1"/>
    </source>
</evidence>
<accession>A0A1N6JT74</accession>
<evidence type="ECO:0000313" key="3">
    <source>
        <dbReference type="Proteomes" id="UP000185207"/>
    </source>
</evidence>
<organism evidence="2 3">
    <name type="scientific">Epilithonimonas zeae</name>
    <dbReference type="NCBI Taxonomy" id="1416779"/>
    <lineage>
        <taxon>Bacteria</taxon>
        <taxon>Pseudomonadati</taxon>
        <taxon>Bacteroidota</taxon>
        <taxon>Flavobacteriia</taxon>
        <taxon>Flavobacteriales</taxon>
        <taxon>Weeksellaceae</taxon>
        <taxon>Chryseobacterium group</taxon>
        <taxon>Epilithonimonas</taxon>
    </lineage>
</organism>
<sequence>MKRIIFVFFLFSALSKLFSQATTPIPCTSGKAYVVMQNVTGTSGISGFYSIDANSGAVTTIKNPIIPASTGITGRRINCIGYNKLDGFIYGYRANSNQIIRMDANGNYDLITVSGLTAGTVGSATAGDVYNNELYIFRNSFAQIYKVNLSTLAVTIIPFTTPTAITNFQINDFAFASDGNIYGITQISSARKVFRINLTTNALQFLGDALGTQINSEADDSWGTAFIDSADNLYVGNNGSRNAYKFQYNSATTSYNMNASLFATANDAGQVLADGASCALALPPNPKDDTGCIADPTLSQTITINVLSNDVSGTRAINPVSVRLINPSTMAPATSVTIPGQGTFTVNTATGVISFSSLTTFTQPVTIQYSVADTAGLVSAPATITVSICYCTKMPATGTPNAYTPIGITSQQKQDSWPQSIPNGFIALESKQRGLVITRVNHVSTTPQTIDSVTDPKEGMIVYDIQDKCVKLFNGTRWKCINRSCNQ</sequence>
<name>A0A1N6JT74_9FLAO</name>
<evidence type="ECO:0000256" key="1">
    <source>
        <dbReference type="SAM" id="SignalP"/>
    </source>
</evidence>
<dbReference type="AlphaFoldDB" id="A0A1N6JT74"/>
<dbReference type="OrthoDB" id="9805017at2"/>
<keyword evidence="1" id="KW-0732">Signal</keyword>
<feature type="signal peptide" evidence="1">
    <location>
        <begin position="1"/>
        <end position="21"/>
    </location>
</feature>
<dbReference type="STRING" id="1416779.SAMN05444409_3800"/>